<dbReference type="InterPro" id="IPR004827">
    <property type="entry name" value="bZIP"/>
</dbReference>
<accession>A0ABR0K103</accession>
<evidence type="ECO:0000256" key="4">
    <source>
        <dbReference type="ARBA" id="ARBA00023015"/>
    </source>
</evidence>
<organism evidence="11 12">
    <name type="scientific">Lithohypha guttulata</name>
    <dbReference type="NCBI Taxonomy" id="1690604"/>
    <lineage>
        <taxon>Eukaryota</taxon>
        <taxon>Fungi</taxon>
        <taxon>Dikarya</taxon>
        <taxon>Ascomycota</taxon>
        <taxon>Pezizomycotina</taxon>
        <taxon>Eurotiomycetes</taxon>
        <taxon>Chaetothyriomycetidae</taxon>
        <taxon>Chaetothyriales</taxon>
        <taxon>Trichomeriaceae</taxon>
        <taxon>Lithohypha</taxon>
    </lineage>
</organism>
<dbReference type="PROSITE" id="PS00036">
    <property type="entry name" value="BZIP_BASIC"/>
    <property type="match status" value="1"/>
</dbReference>
<keyword evidence="12" id="KW-1185">Reference proteome</keyword>
<evidence type="ECO:0000256" key="1">
    <source>
        <dbReference type="ARBA" id="ARBA00004049"/>
    </source>
</evidence>
<dbReference type="PROSITE" id="PS50217">
    <property type="entry name" value="BZIP"/>
    <property type="match status" value="1"/>
</dbReference>
<dbReference type="InterPro" id="IPR050936">
    <property type="entry name" value="AP-1-like"/>
</dbReference>
<evidence type="ECO:0000256" key="9">
    <source>
        <dbReference type="SAM" id="MobiDB-lite"/>
    </source>
</evidence>
<dbReference type="InterPro" id="IPR046347">
    <property type="entry name" value="bZIP_sf"/>
</dbReference>
<evidence type="ECO:0000256" key="3">
    <source>
        <dbReference type="ARBA" id="ARBA00007163"/>
    </source>
</evidence>
<comment type="similarity">
    <text evidence="3">Belongs to the bZIP family.</text>
</comment>
<proteinExistence type="inferred from homology"/>
<gene>
    <name evidence="11" type="ORF">LTR24_008040</name>
</gene>
<protein>
    <recommendedName>
        <fullName evidence="8">Putative transcription factor kapC</fullName>
    </recommendedName>
</protein>
<dbReference type="Pfam" id="PF00170">
    <property type="entry name" value="bZIP_1"/>
    <property type="match status" value="1"/>
</dbReference>
<keyword evidence="6" id="KW-0804">Transcription</keyword>
<comment type="caution">
    <text evidence="11">The sequence shown here is derived from an EMBL/GenBank/DDBJ whole genome shotgun (WGS) entry which is preliminary data.</text>
</comment>
<evidence type="ECO:0000313" key="11">
    <source>
        <dbReference type="EMBL" id="KAK5081897.1"/>
    </source>
</evidence>
<keyword evidence="5" id="KW-0238">DNA-binding</keyword>
<dbReference type="PANTHER" id="PTHR40621:SF11">
    <property type="entry name" value="TRANSCRIPTION FACTOR KAPC-RELATED"/>
    <property type="match status" value="1"/>
</dbReference>
<keyword evidence="4" id="KW-0805">Transcription regulation</keyword>
<reference evidence="11 12" key="1">
    <citation type="submission" date="2023-08" db="EMBL/GenBank/DDBJ databases">
        <title>Black Yeasts Isolated from many extreme environments.</title>
        <authorList>
            <person name="Coleine C."/>
            <person name="Stajich J.E."/>
            <person name="Selbmann L."/>
        </authorList>
    </citation>
    <scope>NUCLEOTIDE SEQUENCE [LARGE SCALE GENOMIC DNA]</scope>
    <source>
        <strain evidence="11 12">CCFEE 5885</strain>
    </source>
</reference>
<dbReference type="PANTHER" id="PTHR40621">
    <property type="entry name" value="TRANSCRIPTION FACTOR KAPC-RELATED"/>
    <property type="match status" value="1"/>
</dbReference>
<evidence type="ECO:0000256" key="2">
    <source>
        <dbReference type="ARBA" id="ARBA00004123"/>
    </source>
</evidence>
<evidence type="ECO:0000256" key="8">
    <source>
        <dbReference type="ARBA" id="ARBA00044067"/>
    </source>
</evidence>
<evidence type="ECO:0000256" key="5">
    <source>
        <dbReference type="ARBA" id="ARBA00023125"/>
    </source>
</evidence>
<dbReference type="Gene3D" id="1.20.5.170">
    <property type="match status" value="1"/>
</dbReference>
<sequence length="209" mass="23982">MSASLDTSVVTDLAKHVNQMTFDDSIPYEIYDYSATPVNFYPAQTSNKIHAEFTSSALDEKDRRRKRSDASKSGAEKATIPNTHMRRRAQNRASQRAFRERKEKHVKGLEHQLEELHEKHQDLLQSYTKQADEVSRLNSRIAELSTELTTMRQCQDSSFSDLITSDKFDKFDAFSSTNTVIYNTSDTYYDKGPFDLNSEFALHSFEGSL</sequence>
<dbReference type="Proteomes" id="UP001345013">
    <property type="component" value="Unassembled WGS sequence"/>
</dbReference>
<name>A0ABR0K103_9EURO</name>
<keyword evidence="7" id="KW-0539">Nucleus</keyword>
<feature type="region of interest" description="Disordered" evidence="9">
    <location>
        <begin position="54"/>
        <end position="105"/>
    </location>
</feature>
<dbReference type="SMART" id="SM00338">
    <property type="entry name" value="BRLZ"/>
    <property type="match status" value="1"/>
</dbReference>
<comment type="subcellular location">
    <subcellularLocation>
        <location evidence="2">Nucleus</location>
    </subcellularLocation>
</comment>
<dbReference type="SUPFAM" id="SSF57959">
    <property type="entry name" value="Leucine zipper domain"/>
    <property type="match status" value="1"/>
</dbReference>
<evidence type="ECO:0000256" key="6">
    <source>
        <dbReference type="ARBA" id="ARBA00023163"/>
    </source>
</evidence>
<comment type="function">
    <text evidence="1">Putative transcription factor.</text>
</comment>
<feature type="domain" description="BZIP" evidence="10">
    <location>
        <begin position="86"/>
        <end position="144"/>
    </location>
</feature>
<evidence type="ECO:0000313" key="12">
    <source>
        <dbReference type="Proteomes" id="UP001345013"/>
    </source>
</evidence>
<dbReference type="EMBL" id="JAVRRG010000131">
    <property type="protein sequence ID" value="KAK5081897.1"/>
    <property type="molecule type" value="Genomic_DNA"/>
</dbReference>
<evidence type="ECO:0000259" key="10">
    <source>
        <dbReference type="PROSITE" id="PS50217"/>
    </source>
</evidence>
<evidence type="ECO:0000256" key="7">
    <source>
        <dbReference type="ARBA" id="ARBA00023242"/>
    </source>
</evidence>
<dbReference type="CDD" id="cd14688">
    <property type="entry name" value="bZIP_YAP"/>
    <property type="match status" value="1"/>
</dbReference>